<proteinExistence type="predicted"/>
<evidence type="ECO:0000259" key="3">
    <source>
        <dbReference type="SMART" id="SM00460"/>
    </source>
</evidence>
<dbReference type="Pfam" id="PF13559">
    <property type="entry name" value="DUF4129"/>
    <property type="match status" value="1"/>
</dbReference>
<evidence type="ECO:0000313" key="4">
    <source>
        <dbReference type="EMBL" id="TWT94187.1"/>
    </source>
</evidence>
<dbReference type="Pfam" id="PF11992">
    <property type="entry name" value="TgpA_N"/>
    <property type="match status" value="1"/>
</dbReference>
<evidence type="ECO:0000256" key="2">
    <source>
        <dbReference type="SAM" id="Phobius"/>
    </source>
</evidence>
<feature type="transmembrane region" description="Helical" evidence="2">
    <location>
        <begin position="220"/>
        <end position="243"/>
    </location>
</feature>
<dbReference type="Gene3D" id="3.10.620.30">
    <property type="match status" value="1"/>
</dbReference>
<sequence>MNSSLSQNASSQDASPSVSRPPTGTAWLVADTPIRLRTKFTFALITGLGGMVVGTGAETGSLSLVVVLFAVIGFVCVDWQKLFSLPPIVAYAAMALTAFVCVADFVQEDNLLGRKMVAVAQLLAVAQAILMLQEKSQRLFEQLLVFALLNCIVAAVFNDAFNYAIWFLPLSLASGLALAFLAADQTSEAVKPDSRSVGSKCFAWNNAAAMQSLGSVSLKLPWISLLVLIPAIALFACTFFFALPRRIDPQRGSPNAALVGFSDQVRLGDVSRMQMTDERALRVRLSSADTLRPYPVVDGIYLRGLTLEDYHSGDVMDAGGSWKTITGKPAGPVRALPLPFIPDRPSDSNFFDQVHAEVTVESIRTPALFALVPYHGIPGSESLVHHPMQRILGRRKMSTSDSGIGFPRAKYAFGTHAFRNGIQTDWIAHRYAFEAEIITGGSEDDSSSFQMTQTEMNYNDQLLDFPEQSLPSARRLAEEVIATIPGNQRTSAKIARSLEAHFTTGGRYQYTLDLTTPPIVGIDPIEQFLSIHRRGHCQYFASALAMMLRSQNIPARLVVGYHCDEFNELSQSFIVRQRHAHAWVEALIDRDEMPLGESIYGQPDANQYWLRLDPTPGGGLTSTQRTGASQIVDLAQNFWNEHVVEMSGERQRSALTSTPGFSPMTQSYRSWIETAQALAIQINAGEVRGFGGGRLFSLPAAVITVGFCVFLFILLKVPIAVWFNKRWVDRKDRRAPKPSIAFYAETLELLEQVGLHRATGQTPREMAETISQPKLARPVANLTDWFYRLRYGQSNWELDPDRWASRRSESRRLEPGRWDGINDSEALDEIEVSLQLLREQVQRNP</sequence>
<feature type="transmembrane region" description="Helical" evidence="2">
    <location>
        <begin position="139"/>
        <end position="157"/>
    </location>
</feature>
<organism evidence="4 5">
    <name type="scientific">Neorhodopirellula pilleata</name>
    <dbReference type="NCBI Taxonomy" id="2714738"/>
    <lineage>
        <taxon>Bacteria</taxon>
        <taxon>Pseudomonadati</taxon>
        <taxon>Planctomycetota</taxon>
        <taxon>Planctomycetia</taxon>
        <taxon>Pirellulales</taxon>
        <taxon>Pirellulaceae</taxon>
        <taxon>Neorhodopirellula</taxon>
    </lineage>
</organism>
<dbReference type="SMART" id="SM00460">
    <property type="entry name" value="TGc"/>
    <property type="match status" value="1"/>
</dbReference>
<dbReference type="InterPro" id="IPR021878">
    <property type="entry name" value="TgpA_N"/>
</dbReference>
<reference evidence="4 5" key="1">
    <citation type="submission" date="2019-02" db="EMBL/GenBank/DDBJ databases">
        <title>Deep-cultivation of Planctomycetes and their phenomic and genomic characterization uncovers novel biology.</title>
        <authorList>
            <person name="Wiegand S."/>
            <person name="Jogler M."/>
            <person name="Boedeker C."/>
            <person name="Pinto D."/>
            <person name="Vollmers J."/>
            <person name="Rivas-Marin E."/>
            <person name="Kohn T."/>
            <person name="Peeters S.H."/>
            <person name="Heuer A."/>
            <person name="Rast P."/>
            <person name="Oberbeckmann S."/>
            <person name="Bunk B."/>
            <person name="Jeske O."/>
            <person name="Meyerdierks A."/>
            <person name="Storesund J.E."/>
            <person name="Kallscheuer N."/>
            <person name="Luecker S."/>
            <person name="Lage O.M."/>
            <person name="Pohl T."/>
            <person name="Merkel B.J."/>
            <person name="Hornburger P."/>
            <person name="Mueller R.-W."/>
            <person name="Bruemmer F."/>
            <person name="Labrenz M."/>
            <person name="Spormann A.M."/>
            <person name="Op Den Camp H."/>
            <person name="Overmann J."/>
            <person name="Amann R."/>
            <person name="Jetten M.S.M."/>
            <person name="Mascher T."/>
            <person name="Medema M.H."/>
            <person name="Devos D.P."/>
            <person name="Kaster A.-K."/>
            <person name="Ovreas L."/>
            <person name="Rohde M."/>
            <person name="Galperin M.Y."/>
            <person name="Jogler C."/>
        </authorList>
    </citation>
    <scope>NUCLEOTIDE SEQUENCE [LARGE SCALE GENOMIC DNA]</scope>
    <source>
        <strain evidence="4 5">Pla100</strain>
    </source>
</reference>
<feature type="transmembrane region" description="Helical" evidence="2">
    <location>
        <begin position="40"/>
        <end position="56"/>
    </location>
</feature>
<accession>A0A5C6A4A1</accession>
<dbReference type="InterPro" id="IPR038765">
    <property type="entry name" value="Papain-like_cys_pep_sf"/>
</dbReference>
<dbReference type="PANTHER" id="PTHR42736:SF1">
    <property type="entry name" value="PROTEIN-GLUTAMINE GAMMA-GLUTAMYLTRANSFERASE"/>
    <property type="match status" value="1"/>
</dbReference>
<keyword evidence="4" id="KW-0012">Acyltransferase</keyword>
<keyword evidence="5" id="KW-1185">Reference proteome</keyword>
<keyword evidence="2" id="KW-0812">Transmembrane</keyword>
<protein>
    <submittedName>
        <fullName evidence="4">Protein-glutamine gamma-glutamyltransferase</fullName>
        <ecNumber evidence="4">2.3.2.13</ecNumber>
    </submittedName>
</protein>
<dbReference type="InterPro" id="IPR052901">
    <property type="entry name" value="Bact_TGase-like"/>
</dbReference>
<gene>
    <name evidence="4" type="primary">tgpA_2</name>
    <name evidence="4" type="ORF">Pla100_37970</name>
</gene>
<feature type="transmembrane region" description="Helical" evidence="2">
    <location>
        <begin position="88"/>
        <end position="106"/>
    </location>
</feature>
<comment type="caution">
    <text evidence="4">The sequence shown here is derived from an EMBL/GenBank/DDBJ whole genome shotgun (WGS) entry which is preliminary data.</text>
</comment>
<keyword evidence="2" id="KW-0472">Membrane</keyword>
<feature type="region of interest" description="Disordered" evidence="1">
    <location>
        <begin position="1"/>
        <end position="22"/>
    </location>
</feature>
<dbReference type="OrthoDB" id="9804872at2"/>
<keyword evidence="2" id="KW-1133">Transmembrane helix</keyword>
<dbReference type="InterPro" id="IPR025403">
    <property type="entry name" value="TgpA-like_C"/>
</dbReference>
<dbReference type="SUPFAM" id="SSF54001">
    <property type="entry name" value="Cysteine proteinases"/>
    <property type="match status" value="1"/>
</dbReference>
<feature type="domain" description="Transglutaminase-like" evidence="3">
    <location>
        <begin position="529"/>
        <end position="616"/>
    </location>
</feature>
<dbReference type="RefSeq" id="WP_146579139.1">
    <property type="nucleotide sequence ID" value="NZ_SJPM01000008.1"/>
</dbReference>
<dbReference type="PANTHER" id="PTHR42736">
    <property type="entry name" value="PROTEIN-GLUTAMINE GAMMA-GLUTAMYLTRANSFERASE"/>
    <property type="match status" value="1"/>
</dbReference>
<dbReference type="GO" id="GO:0003810">
    <property type="term" value="F:protein-glutamine gamma-glutamyltransferase activity"/>
    <property type="evidence" value="ECO:0007669"/>
    <property type="project" value="UniProtKB-EC"/>
</dbReference>
<dbReference type="EMBL" id="SJPM01000008">
    <property type="protein sequence ID" value="TWT94187.1"/>
    <property type="molecule type" value="Genomic_DNA"/>
</dbReference>
<dbReference type="AlphaFoldDB" id="A0A5C6A4A1"/>
<keyword evidence="4" id="KW-0808">Transferase</keyword>
<evidence type="ECO:0000256" key="1">
    <source>
        <dbReference type="SAM" id="MobiDB-lite"/>
    </source>
</evidence>
<feature type="transmembrane region" description="Helical" evidence="2">
    <location>
        <begin position="163"/>
        <end position="183"/>
    </location>
</feature>
<dbReference type="EC" id="2.3.2.13" evidence="4"/>
<dbReference type="Proteomes" id="UP000316213">
    <property type="component" value="Unassembled WGS sequence"/>
</dbReference>
<feature type="transmembrane region" description="Helical" evidence="2">
    <location>
        <begin position="698"/>
        <end position="723"/>
    </location>
</feature>
<evidence type="ECO:0000313" key="5">
    <source>
        <dbReference type="Proteomes" id="UP000316213"/>
    </source>
</evidence>
<dbReference type="Pfam" id="PF01841">
    <property type="entry name" value="Transglut_core"/>
    <property type="match status" value="1"/>
</dbReference>
<dbReference type="InterPro" id="IPR002931">
    <property type="entry name" value="Transglutaminase-like"/>
</dbReference>
<name>A0A5C6A4A1_9BACT</name>